<comment type="catalytic activity">
    <reaction evidence="15">
        <text>pyranose + acceptor = pyranos-3-ulose + reduced acceptor.</text>
        <dbReference type="EC" id="1.1.99.29"/>
    </reaction>
</comment>
<comment type="catalytic activity">
    <reaction evidence="16">
        <text>a pyranoside + acceptor = a pyranosid-3-ulose + reduced acceptor.</text>
        <dbReference type="EC" id="1.1.99.29"/>
    </reaction>
</comment>
<dbReference type="GO" id="GO:0050660">
    <property type="term" value="F:flavin adenine dinucleotide binding"/>
    <property type="evidence" value="ECO:0007669"/>
    <property type="project" value="InterPro"/>
</dbReference>
<keyword evidence="22" id="KW-1185">Reference proteome</keyword>
<comment type="subunit">
    <text evidence="4">Monomer.</text>
</comment>
<evidence type="ECO:0000259" key="20">
    <source>
        <dbReference type="PROSITE" id="PS00624"/>
    </source>
</evidence>
<dbReference type="Gene3D" id="3.30.560.10">
    <property type="entry name" value="Glucose Oxidase, domain 3"/>
    <property type="match status" value="1"/>
</dbReference>
<evidence type="ECO:0000256" key="18">
    <source>
        <dbReference type="PIRSR" id="PIRSR000137-1"/>
    </source>
</evidence>
<feature type="active site" description="Proton donor" evidence="18">
    <location>
        <position position="537"/>
    </location>
</feature>
<keyword evidence="9 19" id="KW-0274">FAD</keyword>
<dbReference type="InterPro" id="IPR012132">
    <property type="entry name" value="GMC_OxRdtase"/>
</dbReference>
<dbReference type="AlphaFoldDB" id="A0A9P6CST9"/>
<keyword evidence="11" id="KW-0325">Glycoprotein</keyword>
<evidence type="ECO:0000256" key="3">
    <source>
        <dbReference type="ARBA" id="ARBA00010790"/>
    </source>
</evidence>
<dbReference type="GO" id="GO:0005576">
    <property type="term" value="C:extracellular region"/>
    <property type="evidence" value="ECO:0007669"/>
    <property type="project" value="UniProtKB-SubCell"/>
</dbReference>
<dbReference type="InterPro" id="IPR000172">
    <property type="entry name" value="GMC_OxRdtase_N"/>
</dbReference>
<dbReference type="InterPro" id="IPR007867">
    <property type="entry name" value="GMC_OxRtase_C"/>
</dbReference>
<comment type="function">
    <text evidence="12">Catalyzes the single-oxidation or sequential double oxidation reaction of carbohydrates primarily at carbon-2 and/or carbon-3 with the concomitant reduction of the flavin. The enzyme exhibits a broad sugar substrate specificity, oxidizing different aldopyranoses to the corresponding C-1, C-2, C-3 or C-1,2, C-2,3 and C-3,4 (di)dehydro sugars with substrate-specific regioselectivity. Accepts only a narrow range of electron acceptors such as substituted benzoquinones and complexed metal ions and reacts extremely slowly with O(2) as acceptor. May play a role in the natural recycling of plant matter by oxidizing all major monosaccharides in lignocellulose and by reducing quinone compounds or reactive radical species generated during lignin depolymerization.</text>
</comment>
<feature type="binding site" evidence="19">
    <location>
        <begin position="117"/>
        <end position="120"/>
    </location>
    <ligand>
        <name>FAD</name>
        <dbReference type="ChEBI" id="CHEBI:57692"/>
    </ligand>
</feature>
<evidence type="ECO:0000313" key="22">
    <source>
        <dbReference type="Proteomes" id="UP000807469"/>
    </source>
</evidence>
<evidence type="ECO:0000313" key="21">
    <source>
        <dbReference type="EMBL" id="KAF9471414.1"/>
    </source>
</evidence>
<feature type="active site" description="Proton acceptor" evidence="18">
    <location>
        <position position="581"/>
    </location>
</feature>
<keyword evidence="7" id="KW-0285">Flavoprotein</keyword>
<accession>A0A9P6CST9</accession>
<dbReference type="PIRSF" id="PIRSF000137">
    <property type="entry name" value="Alcohol_oxidase"/>
    <property type="match status" value="1"/>
</dbReference>
<dbReference type="SUPFAM" id="SSF51905">
    <property type="entry name" value="FAD/NAD(P)-binding domain"/>
    <property type="match status" value="1"/>
</dbReference>
<evidence type="ECO:0000256" key="17">
    <source>
        <dbReference type="ARBA" id="ARBA00034059"/>
    </source>
</evidence>
<dbReference type="SUPFAM" id="SSF54373">
    <property type="entry name" value="FAD-linked reductases, C-terminal domain"/>
    <property type="match status" value="1"/>
</dbReference>
<evidence type="ECO:0000256" key="19">
    <source>
        <dbReference type="PIRSR" id="PIRSR000137-2"/>
    </source>
</evidence>
<dbReference type="PANTHER" id="PTHR11552:SF201">
    <property type="entry name" value="GLUCOSE-METHANOL-CHOLINE OXIDOREDUCTASE N-TERMINAL DOMAIN-CONTAINING PROTEIN"/>
    <property type="match status" value="1"/>
</dbReference>
<name>A0A9P6CST9_9AGAR</name>
<comment type="cofactor">
    <cofactor evidence="1 19">
        <name>FAD</name>
        <dbReference type="ChEBI" id="CHEBI:57692"/>
    </cofactor>
</comment>
<comment type="catalytic activity">
    <reaction evidence="13">
        <text>pyranose + acceptor = pyranos-2-ulose + reduced acceptor.</text>
        <dbReference type="EC" id="1.1.99.29"/>
    </reaction>
</comment>
<comment type="catalytic activity">
    <reaction evidence="17">
        <text>a pyranoside + acceptor = a pyranosid-3,4-diulose + reduced acceptor.</text>
        <dbReference type="EC" id="1.1.99.29"/>
    </reaction>
</comment>
<comment type="similarity">
    <text evidence="3">Belongs to the GMC oxidoreductase family.</text>
</comment>
<keyword evidence="10" id="KW-0560">Oxidoreductase</keyword>
<keyword evidence="8" id="KW-0732">Signal</keyword>
<dbReference type="Pfam" id="PF00732">
    <property type="entry name" value="GMC_oxred_N"/>
    <property type="match status" value="1"/>
</dbReference>
<evidence type="ECO:0000256" key="12">
    <source>
        <dbReference type="ARBA" id="ARBA00024699"/>
    </source>
</evidence>
<dbReference type="PROSITE" id="PS00624">
    <property type="entry name" value="GMC_OXRED_2"/>
    <property type="match status" value="1"/>
</dbReference>
<feature type="binding site" evidence="19">
    <location>
        <position position="260"/>
    </location>
    <ligand>
        <name>FAD</name>
        <dbReference type="ChEBI" id="CHEBI:57692"/>
    </ligand>
</feature>
<feature type="binding site" evidence="19">
    <location>
        <position position="109"/>
    </location>
    <ligand>
        <name>FAD</name>
        <dbReference type="ChEBI" id="CHEBI:57692"/>
    </ligand>
</feature>
<evidence type="ECO:0000256" key="14">
    <source>
        <dbReference type="ARBA" id="ARBA00034010"/>
    </source>
</evidence>
<dbReference type="Proteomes" id="UP000807469">
    <property type="component" value="Unassembled WGS sequence"/>
</dbReference>
<dbReference type="InterPro" id="IPR036188">
    <property type="entry name" value="FAD/NAD-bd_sf"/>
</dbReference>
<evidence type="ECO:0000256" key="6">
    <source>
        <dbReference type="ARBA" id="ARBA00022525"/>
    </source>
</evidence>
<gene>
    <name evidence="21" type="ORF">BDN70DRAFT_909365</name>
</gene>
<protein>
    <recommendedName>
        <fullName evidence="5">pyranose dehydrogenase (acceptor)</fullName>
        <ecNumber evidence="5">1.1.99.29</ecNumber>
    </recommendedName>
</protein>
<feature type="domain" description="Glucose-methanol-choline oxidoreductase N-terminal" evidence="20">
    <location>
        <begin position="303"/>
        <end position="317"/>
    </location>
</feature>
<evidence type="ECO:0000256" key="9">
    <source>
        <dbReference type="ARBA" id="ARBA00022827"/>
    </source>
</evidence>
<dbReference type="OrthoDB" id="269227at2759"/>
<comment type="catalytic activity">
    <reaction evidence="14">
        <text>pyranose + acceptor = pyranos-2,3-diulose + reduced acceptor.</text>
        <dbReference type="EC" id="1.1.99.29"/>
    </reaction>
</comment>
<sequence length="602" mass="63653">MMRVIYSFSQVCAIFIGARDVPEVENASYDFIVIGGGTAGNVIANRLTENSKFNVLLIEAGPSDAGVEEIHIPFLCTHTTPNTPWDWNYTTIPQIGLNGAAISYPRGHVLGGSSSVNCLVYTRGSEADYNRYASYTGDAGWSWSNMFSYFKKSERFTPPTDNHNVTGQYNPSVHGFSGRNSVSLPGESTGIDGRVAAALEELGGEFAFNEDTNSGSPLGFGWSQAVIDGPTASRSSSSTGYLAPQFLSRPNLHILLNAQVARILQSKDHSVAAPSFKTVQYRLNKQGSLLTASATKEIILSAGSINTPQVLMNSGIGASDSLRSAGIAPLVNLPDVGKHLADHPIITLSWLVNSTTTYDDFNRNATVLNEAIALWEAKRQGPLANGIAQHIGFVRVPDNSIIFSGKGSNPSPGEGSPHFEIFISNFLLGNTPPTGNFLSISAIMLTPGSSSRGSISLNTTTHPADPFAPPIIDAGLLLSPTDVPLMREAVKSILRLASASAWEAYIVSAATSSQPTISASDTEIEAFVRANARSAYHVVGTSGMAQKGASGGVTDSKLKLKGVQGVRVVDASVLPFVPAGHTQAAVYAVAERAADLIKADHQ</sequence>
<evidence type="ECO:0000256" key="8">
    <source>
        <dbReference type="ARBA" id="ARBA00022729"/>
    </source>
</evidence>
<comment type="subcellular location">
    <subcellularLocation>
        <location evidence="2">Secreted</location>
    </subcellularLocation>
</comment>
<dbReference type="EC" id="1.1.99.29" evidence="5"/>
<evidence type="ECO:0000256" key="16">
    <source>
        <dbReference type="ARBA" id="ARBA00034050"/>
    </source>
</evidence>
<evidence type="ECO:0000256" key="1">
    <source>
        <dbReference type="ARBA" id="ARBA00001974"/>
    </source>
</evidence>
<evidence type="ECO:0000256" key="5">
    <source>
        <dbReference type="ARBA" id="ARBA00013177"/>
    </source>
</evidence>
<dbReference type="Pfam" id="PF05199">
    <property type="entry name" value="GMC_oxred_C"/>
    <property type="match status" value="1"/>
</dbReference>
<evidence type="ECO:0000256" key="10">
    <source>
        <dbReference type="ARBA" id="ARBA00023002"/>
    </source>
</evidence>
<comment type="caution">
    <text evidence="21">The sequence shown here is derived from an EMBL/GenBank/DDBJ whole genome shotgun (WGS) entry which is preliminary data.</text>
</comment>
<dbReference type="Gene3D" id="3.50.50.60">
    <property type="entry name" value="FAD/NAD(P)-binding domain"/>
    <property type="match status" value="1"/>
</dbReference>
<dbReference type="GO" id="GO:0033718">
    <property type="term" value="F:pyranose dehydrogenase (acceptor) activity"/>
    <property type="evidence" value="ECO:0007669"/>
    <property type="project" value="UniProtKB-EC"/>
</dbReference>
<proteinExistence type="inferred from homology"/>
<dbReference type="EMBL" id="MU155691">
    <property type="protein sequence ID" value="KAF9471414.1"/>
    <property type="molecule type" value="Genomic_DNA"/>
</dbReference>
<keyword evidence="6" id="KW-0964">Secreted</keyword>
<evidence type="ECO:0000256" key="13">
    <source>
        <dbReference type="ARBA" id="ARBA00033986"/>
    </source>
</evidence>
<evidence type="ECO:0000256" key="11">
    <source>
        <dbReference type="ARBA" id="ARBA00023180"/>
    </source>
</evidence>
<reference evidence="21" key="1">
    <citation type="submission" date="2020-11" db="EMBL/GenBank/DDBJ databases">
        <authorList>
            <consortium name="DOE Joint Genome Institute"/>
            <person name="Ahrendt S."/>
            <person name="Riley R."/>
            <person name="Andreopoulos W."/>
            <person name="Labutti K."/>
            <person name="Pangilinan J."/>
            <person name="Ruiz-Duenas F.J."/>
            <person name="Barrasa J.M."/>
            <person name="Sanchez-Garcia M."/>
            <person name="Camarero S."/>
            <person name="Miyauchi S."/>
            <person name="Serrano A."/>
            <person name="Linde D."/>
            <person name="Babiker R."/>
            <person name="Drula E."/>
            <person name="Ayuso-Fernandez I."/>
            <person name="Pacheco R."/>
            <person name="Padilla G."/>
            <person name="Ferreira P."/>
            <person name="Barriuso J."/>
            <person name="Kellner H."/>
            <person name="Castanera R."/>
            <person name="Alfaro M."/>
            <person name="Ramirez L."/>
            <person name="Pisabarro A.G."/>
            <person name="Kuo A."/>
            <person name="Tritt A."/>
            <person name="Lipzen A."/>
            <person name="He G."/>
            <person name="Yan M."/>
            <person name="Ng V."/>
            <person name="Cullen D."/>
            <person name="Martin F."/>
            <person name="Rosso M.-N."/>
            <person name="Henrissat B."/>
            <person name="Hibbett D."/>
            <person name="Martinez A.T."/>
            <person name="Grigoriev I.V."/>
        </authorList>
    </citation>
    <scope>NUCLEOTIDE SEQUENCE</scope>
    <source>
        <strain evidence="21">CIRM-BRFM 674</strain>
    </source>
</reference>
<evidence type="ECO:0000256" key="15">
    <source>
        <dbReference type="ARBA" id="ARBA00034029"/>
    </source>
</evidence>
<evidence type="ECO:0000256" key="7">
    <source>
        <dbReference type="ARBA" id="ARBA00022630"/>
    </source>
</evidence>
<evidence type="ECO:0000256" key="2">
    <source>
        <dbReference type="ARBA" id="ARBA00004613"/>
    </source>
</evidence>
<evidence type="ECO:0000256" key="4">
    <source>
        <dbReference type="ARBA" id="ARBA00011245"/>
    </source>
</evidence>
<dbReference type="PANTHER" id="PTHR11552">
    <property type="entry name" value="GLUCOSE-METHANOL-CHOLINE GMC OXIDOREDUCTASE"/>
    <property type="match status" value="1"/>
</dbReference>
<organism evidence="21 22">
    <name type="scientific">Pholiota conissans</name>
    <dbReference type="NCBI Taxonomy" id="109636"/>
    <lineage>
        <taxon>Eukaryota</taxon>
        <taxon>Fungi</taxon>
        <taxon>Dikarya</taxon>
        <taxon>Basidiomycota</taxon>
        <taxon>Agaricomycotina</taxon>
        <taxon>Agaricomycetes</taxon>
        <taxon>Agaricomycetidae</taxon>
        <taxon>Agaricales</taxon>
        <taxon>Agaricineae</taxon>
        <taxon>Strophariaceae</taxon>
        <taxon>Pholiota</taxon>
    </lineage>
</organism>